<dbReference type="InterPro" id="IPR001104">
    <property type="entry name" value="3-oxo-5_a-steroid_4-DH_C"/>
</dbReference>
<dbReference type="Pfam" id="PF02544">
    <property type="entry name" value="Steroid_dh"/>
    <property type="match status" value="1"/>
</dbReference>
<evidence type="ECO:0000256" key="4">
    <source>
        <dbReference type="ARBA" id="ARBA00022989"/>
    </source>
</evidence>
<feature type="transmembrane region" description="Helical" evidence="6">
    <location>
        <begin position="48"/>
        <end position="67"/>
    </location>
</feature>
<keyword evidence="9" id="KW-1185">Reference proteome</keyword>
<name>A0A4S4LBW2_9AGAM</name>
<evidence type="ECO:0000313" key="8">
    <source>
        <dbReference type="EMBL" id="THH09246.1"/>
    </source>
</evidence>
<accession>A0A4S4LBW2</accession>
<organism evidence="8 9">
    <name type="scientific">Phellinidium pouzarii</name>
    <dbReference type="NCBI Taxonomy" id="167371"/>
    <lineage>
        <taxon>Eukaryota</taxon>
        <taxon>Fungi</taxon>
        <taxon>Dikarya</taxon>
        <taxon>Basidiomycota</taxon>
        <taxon>Agaricomycotina</taxon>
        <taxon>Agaricomycetes</taxon>
        <taxon>Hymenochaetales</taxon>
        <taxon>Hymenochaetaceae</taxon>
        <taxon>Phellinidium</taxon>
    </lineage>
</organism>
<keyword evidence="4 6" id="KW-1133">Transmembrane helix</keyword>
<dbReference type="AlphaFoldDB" id="A0A4S4LBW2"/>
<feature type="transmembrane region" description="Helical" evidence="6">
    <location>
        <begin position="111"/>
        <end position="132"/>
    </location>
</feature>
<keyword evidence="5 6" id="KW-0472">Membrane</keyword>
<dbReference type="Proteomes" id="UP000308199">
    <property type="component" value="Unassembled WGS sequence"/>
</dbReference>
<dbReference type="GO" id="GO:0016627">
    <property type="term" value="F:oxidoreductase activity, acting on the CH-CH group of donors"/>
    <property type="evidence" value="ECO:0007669"/>
    <property type="project" value="InterPro"/>
</dbReference>
<comment type="caution">
    <text evidence="8">The sequence shown here is derived from an EMBL/GenBank/DDBJ whole genome shotgun (WGS) entry which is preliminary data.</text>
</comment>
<comment type="similarity">
    <text evidence="2">Belongs to the steroid 5-alpha reductase family.</text>
</comment>
<evidence type="ECO:0000256" key="2">
    <source>
        <dbReference type="ARBA" id="ARBA00007742"/>
    </source>
</evidence>
<dbReference type="PANTHER" id="PTHR10556:SF43">
    <property type="entry name" value="STEROID 5-ALPHA-REDUCTASE DET2"/>
    <property type="match status" value="1"/>
</dbReference>
<comment type="subcellular location">
    <subcellularLocation>
        <location evidence="1">Membrane</location>
        <topology evidence="1">Multi-pass membrane protein</topology>
    </subcellularLocation>
</comment>
<dbReference type="GO" id="GO:0006629">
    <property type="term" value="P:lipid metabolic process"/>
    <property type="evidence" value="ECO:0007669"/>
    <property type="project" value="InterPro"/>
</dbReference>
<feature type="transmembrane region" description="Helical" evidence="6">
    <location>
        <begin position="12"/>
        <end position="28"/>
    </location>
</feature>
<feature type="transmembrane region" description="Helical" evidence="6">
    <location>
        <begin position="152"/>
        <end position="169"/>
    </location>
</feature>
<evidence type="ECO:0000256" key="5">
    <source>
        <dbReference type="ARBA" id="ARBA00023136"/>
    </source>
</evidence>
<dbReference type="PANTHER" id="PTHR10556">
    <property type="entry name" value="3-OXO-5-ALPHA-STEROID 4-DEHYDROGENASE"/>
    <property type="match status" value="1"/>
</dbReference>
<keyword evidence="3 6" id="KW-0812">Transmembrane</keyword>
<evidence type="ECO:0000256" key="3">
    <source>
        <dbReference type="ARBA" id="ARBA00022692"/>
    </source>
</evidence>
<dbReference type="GO" id="GO:0016020">
    <property type="term" value="C:membrane"/>
    <property type="evidence" value="ECO:0007669"/>
    <property type="project" value="UniProtKB-SubCell"/>
</dbReference>
<protein>
    <recommendedName>
        <fullName evidence="7">3-oxo-5-alpha-steroid 4-dehydrogenase C-terminal domain-containing protein</fullName>
    </recommendedName>
</protein>
<evidence type="ECO:0000256" key="6">
    <source>
        <dbReference type="SAM" id="Phobius"/>
    </source>
</evidence>
<evidence type="ECO:0000256" key="1">
    <source>
        <dbReference type="ARBA" id="ARBA00004141"/>
    </source>
</evidence>
<reference evidence="8 9" key="1">
    <citation type="submission" date="2019-02" db="EMBL/GenBank/DDBJ databases">
        <title>Genome sequencing of the rare red list fungi Phellinidium pouzarii.</title>
        <authorList>
            <person name="Buettner E."/>
            <person name="Kellner H."/>
        </authorList>
    </citation>
    <scope>NUCLEOTIDE SEQUENCE [LARGE SCALE GENOMIC DNA]</scope>
    <source>
        <strain evidence="8 9">DSM 108285</strain>
    </source>
</reference>
<dbReference type="PROSITE" id="PS50244">
    <property type="entry name" value="S5A_REDUCTASE"/>
    <property type="match status" value="1"/>
</dbReference>
<dbReference type="Gene3D" id="1.20.120.1630">
    <property type="match status" value="1"/>
</dbReference>
<dbReference type="InterPro" id="IPR039357">
    <property type="entry name" value="SRD5A/TECR"/>
</dbReference>
<feature type="domain" description="3-oxo-5-alpha-steroid 4-dehydrogenase C-terminal" evidence="7">
    <location>
        <begin position="115"/>
        <end position="294"/>
    </location>
</feature>
<sequence length="294" mass="32983">MDAEHLYKEVCKWYALTPPVISVVTFFFDAPFGRFALGNDSKLQFDGIKSWIVMELVSPLAFLFGLLREDSTLSLSLYDPRTILALLYLTHYTNRALISPLRSPGRSKAHISVPLSGILFNIVNGTLIGTYLASPACTAFLSGSSRALGSTSFLTGLALWVTGFIGNVLHDEVLLDLRRDAQAKAAKESGARGEKKEAARPHYGIPHGYLYRFVSYPNYLCEWVEWTGFALAAAPFPSLRLGLTGFTSTAPPWLFLFSEVFLMAPRAYRGHQWYHKKFPDTYPEERRAVIPFIW</sequence>
<dbReference type="EMBL" id="SGPK01000070">
    <property type="protein sequence ID" value="THH09246.1"/>
    <property type="molecule type" value="Genomic_DNA"/>
</dbReference>
<evidence type="ECO:0000313" key="9">
    <source>
        <dbReference type="Proteomes" id="UP000308199"/>
    </source>
</evidence>
<evidence type="ECO:0000259" key="7">
    <source>
        <dbReference type="Pfam" id="PF02544"/>
    </source>
</evidence>
<dbReference type="OrthoDB" id="5788137at2759"/>
<gene>
    <name evidence="8" type="ORF">EW145_g2147</name>
</gene>
<proteinExistence type="inferred from homology"/>